<dbReference type="InterPro" id="IPR016163">
    <property type="entry name" value="Ald_DH_C"/>
</dbReference>
<dbReference type="OrthoDB" id="9762913at2"/>
<dbReference type="Pfam" id="PF00171">
    <property type="entry name" value="Aldedh"/>
    <property type="match status" value="1"/>
</dbReference>
<dbReference type="PANTHER" id="PTHR11699">
    <property type="entry name" value="ALDEHYDE DEHYDROGENASE-RELATED"/>
    <property type="match status" value="1"/>
</dbReference>
<dbReference type="PROSITE" id="PS00070">
    <property type="entry name" value="ALDEHYDE_DEHYDR_CYS"/>
    <property type="match status" value="1"/>
</dbReference>
<dbReference type="Gene3D" id="3.40.309.10">
    <property type="entry name" value="Aldehyde Dehydrogenase, Chain A, domain 2"/>
    <property type="match status" value="1"/>
</dbReference>
<feature type="active site" evidence="3">
    <location>
        <position position="252"/>
    </location>
</feature>
<feature type="domain" description="Aldehyde dehydrogenase" evidence="5">
    <location>
        <begin position="17"/>
        <end position="479"/>
    </location>
</feature>
<evidence type="ECO:0000259" key="5">
    <source>
        <dbReference type="Pfam" id="PF00171"/>
    </source>
</evidence>
<evidence type="ECO:0000313" key="7">
    <source>
        <dbReference type="Proteomes" id="UP000235670"/>
    </source>
</evidence>
<proteinExistence type="inferred from homology"/>
<dbReference type="FunFam" id="3.40.605.10:FF:000007">
    <property type="entry name" value="NAD/NADP-dependent betaine aldehyde dehydrogenase"/>
    <property type="match status" value="1"/>
</dbReference>
<sequence length="492" mass="53830">MSKLNKENYKMFINGEWVDSEDKLVLKAYNPANSEYLANFPDATEGDVNRAVEAAQEAFKTWKKTTVSERAALLNKIADIIDENTDLLATTESLDNGKPIRETKAVDVPLSAKHFRYFAGCILADEGQATVLEEKLLSLVLREPIGVVGQIIPWNFPFLMAAWKIAPALAAGNTIVIKPSSLTSLSLLTFVELIQDVLPKGVLNVVTGRGSKSGEYLKNHEGLNKLAFTGSTEIGKKIAVAAAEKLIPATLELGGKSANIILDDADIEKALDGAQLGILFNQGQVCCAGSRIFVQEGIYDEFVSKVKERFNKIKIGDPLDPNTQMGCQIDEKQAEKIVNYVEIAKKEGGEVLVGGERYTENGCDKGAFVKPTLITGVNNGCRISQEEVFGPVSVIIKFKTDEEVIEQANDSEYGLAGAVFSKNITRALNIARSVETGRMWVNTYNQIPEHAPFGGYKKSGIGRETHKVILEHYSQMKNILIDLSDDVSGFYN</sequence>
<dbReference type="AlphaFoldDB" id="A0A2N6SDA3"/>
<gene>
    <name evidence="6" type="ORF">CJ218_07785</name>
</gene>
<dbReference type="GO" id="GO:0016620">
    <property type="term" value="F:oxidoreductase activity, acting on the aldehyde or oxo group of donors, NAD or NADP as acceptor"/>
    <property type="evidence" value="ECO:0007669"/>
    <property type="project" value="InterPro"/>
</dbReference>
<dbReference type="InterPro" id="IPR029510">
    <property type="entry name" value="Ald_DH_CS_GLU"/>
</dbReference>
<comment type="similarity">
    <text evidence="1 4">Belongs to the aldehyde dehydrogenase family.</text>
</comment>
<dbReference type="InterPro" id="IPR016161">
    <property type="entry name" value="Ald_DH/histidinol_DH"/>
</dbReference>
<dbReference type="EMBL" id="PNGT01000009">
    <property type="protein sequence ID" value="PMC51893.1"/>
    <property type="molecule type" value="Genomic_DNA"/>
</dbReference>
<dbReference type="InterPro" id="IPR016160">
    <property type="entry name" value="Ald_DH_CS_CYS"/>
</dbReference>
<dbReference type="Gene3D" id="3.40.605.10">
    <property type="entry name" value="Aldehyde Dehydrogenase, Chain A, domain 1"/>
    <property type="match status" value="1"/>
</dbReference>
<dbReference type="RefSeq" id="WP_102190189.1">
    <property type="nucleotide sequence ID" value="NZ_PNGT01000009.1"/>
</dbReference>
<dbReference type="SUPFAM" id="SSF53720">
    <property type="entry name" value="ALDH-like"/>
    <property type="match status" value="1"/>
</dbReference>
<dbReference type="InterPro" id="IPR015590">
    <property type="entry name" value="Aldehyde_DH_dom"/>
</dbReference>
<evidence type="ECO:0000256" key="2">
    <source>
        <dbReference type="ARBA" id="ARBA00023002"/>
    </source>
</evidence>
<evidence type="ECO:0000256" key="3">
    <source>
        <dbReference type="PROSITE-ProRule" id="PRU10007"/>
    </source>
</evidence>
<comment type="caution">
    <text evidence="6">The sequence shown here is derived from an EMBL/GenBank/DDBJ whole genome shotgun (WGS) entry which is preliminary data.</text>
</comment>
<reference evidence="6 7" key="1">
    <citation type="submission" date="2017-09" db="EMBL/GenBank/DDBJ databases">
        <title>Bacterial strain isolated from the female urinary microbiota.</title>
        <authorList>
            <person name="Thomas-White K."/>
            <person name="Kumar N."/>
            <person name="Forster S."/>
            <person name="Putonti C."/>
            <person name="Lawley T."/>
            <person name="Wolfe A.J."/>
        </authorList>
    </citation>
    <scope>NUCLEOTIDE SEQUENCE [LARGE SCALE GENOMIC DNA]</scope>
    <source>
        <strain evidence="6 7">UMB0186</strain>
    </source>
</reference>
<dbReference type="STRING" id="84135.GCA_001052115_01600"/>
<name>A0A2N6SDA3_9BACL</name>
<dbReference type="Proteomes" id="UP000235670">
    <property type="component" value="Unassembled WGS sequence"/>
</dbReference>
<accession>A0A2N6SDA3</accession>
<evidence type="ECO:0000256" key="1">
    <source>
        <dbReference type="ARBA" id="ARBA00009986"/>
    </source>
</evidence>
<keyword evidence="2 4" id="KW-0560">Oxidoreductase</keyword>
<protein>
    <submittedName>
        <fullName evidence="6">Aldehyde dehydrogenase</fullName>
    </submittedName>
</protein>
<dbReference type="InterPro" id="IPR016162">
    <property type="entry name" value="Ald_DH_N"/>
</dbReference>
<dbReference type="PROSITE" id="PS00687">
    <property type="entry name" value="ALDEHYDE_DEHYDR_GLU"/>
    <property type="match status" value="1"/>
</dbReference>
<evidence type="ECO:0000256" key="4">
    <source>
        <dbReference type="RuleBase" id="RU003345"/>
    </source>
</evidence>
<organism evidence="6 7">
    <name type="scientific">Gemella sanguinis</name>
    <dbReference type="NCBI Taxonomy" id="84135"/>
    <lineage>
        <taxon>Bacteria</taxon>
        <taxon>Bacillati</taxon>
        <taxon>Bacillota</taxon>
        <taxon>Bacilli</taxon>
        <taxon>Bacillales</taxon>
        <taxon>Gemellaceae</taxon>
        <taxon>Gemella</taxon>
    </lineage>
</organism>
<evidence type="ECO:0000313" key="6">
    <source>
        <dbReference type="EMBL" id="PMC51893.1"/>
    </source>
</evidence>
<dbReference type="FunFam" id="3.40.309.10:FF:000012">
    <property type="entry name" value="Betaine aldehyde dehydrogenase"/>
    <property type="match status" value="1"/>
</dbReference>